<evidence type="ECO:0000259" key="1">
    <source>
        <dbReference type="Pfam" id="PF14033"/>
    </source>
</evidence>
<protein>
    <recommendedName>
        <fullName evidence="1">DUF4246 domain-containing protein</fullName>
    </recommendedName>
</protein>
<dbReference type="PANTHER" id="PTHR33119:SF1">
    <property type="entry name" value="FE2OG DIOXYGENASE DOMAIN-CONTAINING PROTEIN"/>
    <property type="match status" value="1"/>
</dbReference>
<name>A0A9P5P3G9_GYMJU</name>
<evidence type="ECO:0000313" key="3">
    <source>
        <dbReference type="Proteomes" id="UP000724874"/>
    </source>
</evidence>
<dbReference type="OrthoDB" id="415532at2759"/>
<accession>A0A9P5P3G9</accession>
<dbReference type="InterPro" id="IPR049192">
    <property type="entry name" value="DUF4246_C"/>
</dbReference>
<dbReference type="AlphaFoldDB" id="A0A9P5P3G9"/>
<dbReference type="InterPro" id="IPR025340">
    <property type="entry name" value="DUF4246"/>
</dbReference>
<evidence type="ECO:0000313" key="2">
    <source>
        <dbReference type="EMBL" id="KAF8913230.1"/>
    </source>
</evidence>
<keyword evidence="3" id="KW-1185">Reference proteome</keyword>
<gene>
    <name evidence="2" type="ORF">CPB84DRAFT_1760716</name>
</gene>
<sequence length="514" mass="58963">MSMFSAEIRRSTEWWKDFENEDVRRKWANSALQRTWRVRAPSSTAEVLLSQKQINYVLDELKGYCELRDEKGRCQVSCFERIWESNTLLDPLAKKSLSASFDKLKPGALKSDDGTITYLLDHMLYPLIYNKTLVSHLSGRILRSVPPPPSNDVYTVSPHFLLLPSDVSVSEDGSVEFLSYINNLHPDLHHNTCLHLESLLAGFLPLFEHTLTDLHRNNPLVQRIPGHCRYTIWEEPEPPEYSDDEEGWTTYESDMRKWVLNRPIDLPDVPDAGYPGRLEARRHVVTLRNRTIQVIVSAFEISLHPQGPIFSGTPWHVEGMRGERIVACGFHCLSADNVKENFFRFRMAVTYPRGFSAGDTGATLRTWGIRDGDSCHQYVGEVPIRSGFSLVFPNIYQHQHTSFGLADPSREGHLTGIWFFLIDPEIRPIISTATVGPQQELWIRNELYQSLDKRLPNELIEKILENVEGLMTPKEAGVYREKLVQATEQFTYANNSYHFCIPFDIWNGPDTTPS</sequence>
<feature type="domain" description="DUF4246" evidence="1">
    <location>
        <begin position="52"/>
        <end position="445"/>
    </location>
</feature>
<organism evidence="2 3">
    <name type="scientific">Gymnopilus junonius</name>
    <name type="common">Spectacular rustgill mushroom</name>
    <name type="synonym">Gymnopilus spectabilis subsp. junonius</name>
    <dbReference type="NCBI Taxonomy" id="109634"/>
    <lineage>
        <taxon>Eukaryota</taxon>
        <taxon>Fungi</taxon>
        <taxon>Dikarya</taxon>
        <taxon>Basidiomycota</taxon>
        <taxon>Agaricomycotina</taxon>
        <taxon>Agaricomycetes</taxon>
        <taxon>Agaricomycetidae</taxon>
        <taxon>Agaricales</taxon>
        <taxon>Agaricineae</taxon>
        <taxon>Hymenogastraceae</taxon>
        <taxon>Gymnopilus</taxon>
    </lineage>
</organism>
<dbReference type="EMBL" id="JADNYJ010000002">
    <property type="protein sequence ID" value="KAF8913230.1"/>
    <property type="molecule type" value="Genomic_DNA"/>
</dbReference>
<dbReference type="Pfam" id="PF14033">
    <property type="entry name" value="DUF4246"/>
    <property type="match status" value="1"/>
</dbReference>
<dbReference type="Proteomes" id="UP000724874">
    <property type="component" value="Unassembled WGS sequence"/>
</dbReference>
<dbReference type="PANTHER" id="PTHR33119">
    <property type="entry name" value="IFI3P"/>
    <property type="match status" value="1"/>
</dbReference>
<proteinExistence type="predicted"/>
<reference evidence="2" key="1">
    <citation type="submission" date="2020-11" db="EMBL/GenBank/DDBJ databases">
        <authorList>
            <consortium name="DOE Joint Genome Institute"/>
            <person name="Ahrendt S."/>
            <person name="Riley R."/>
            <person name="Andreopoulos W."/>
            <person name="LaButti K."/>
            <person name="Pangilinan J."/>
            <person name="Ruiz-duenas F.J."/>
            <person name="Barrasa J.M."/>
            <person name="Sanchez-Garcia M."/>
            <person name="Camarero S."/>
            <person name="Miyauchi S."/>
            <person name="Serrano A."/>
            <person name="Linde D."/>
            <person name="Babiker R."/>
            <person name="Drula E."/>
            <person name="Ayuso-Fernandez I."/>
            <person name="Pacheco R."/>
            <person name="Padilla G."/>
            <person name="Ferreira P."/>
            <person name="Barriuso J."/>
            <person name="Kellner H."/>
            <person name="Castanera R."/>
            <person name="Alfaro M."/>
            <person name="Ramirez L."/>
            <person name="Pisabarro A.G."/>
            <person name="Kuo A."/>
            <person name="Tritt A."/>
            <person name="Lipzen A."/>
            <person name="He G."/>
            <person name="Yan M."/>
            <person name="Ng V."/>
            <person name="Cullen D."/>
            <person name="Martin F."/>
            <person name="Rosso M.-N."/>
            <person name="Henrissat B."/>
            <person name="Hibbett D."/>
            <person name="Martinez A.T."/>
            <person name="Grigoriev I.V."/>
        </authorList>
    </citation>
    <scope>NUCLEOTIDE SEQUENCE</scope>
    <source>
        <strain evidence="2">AH 44721</strain>
    </source>
</reference>
<comment type="caution">
    <text evidence="2">The sequence shown here is derived from an EMBL/GenBank/DDBJ whole genome shotgun (WGS) entry which is preliminary data.</text>
</comment>